<dbReference type="OrthoDB" id="6624231at2759"/>
<organism evidence="3 4">
    <name type="scientific">Paramuricea clavata</name>
    <name type="common">Red gorgonian</name>
    <name type="synonym">Violescent sea-whip</name>
    <dbReference type="NCBI Taxonomy" id="317549"/>
    <lineage>
        <taxon>Eukaryota</taxon>
        <taxon>Metazoa</taxon>
        <taxon>Cnidaria</taxon>
        <taxon>Anthozoa</taxon>
        <taxon>Octocorallia</taxon>
        <taxon>Malacalcyonacea</taxon>
        <taxon>Plexauridae</taxon>
        <taxon>Paramuricea</taxon>
    </lineage>
</organism>
<feature type="compositionally biased region" description="Acidic residues" evidence="1">
    <location>
        <begin position="1"/>
        <end position="10"/>
    </location>
</feature>
<accession>A0A7D9JHY2</accession>
<dbReference type="InterPro" id="IPR025476">
    <property type="entry name" value="Helitron_helicase-like"/>
</dbReference>
<evidence type="ECO:0000313" key="4">
    <source>
        <dbReference type="Proteomes" id="UP001152795"/>
    </source>
</evidence>
<sequence length="398" mass="45544">MTVETDDDIISDGNCSPDVGPPTDNPSEDIVYNDSTEMSSFLPVGEQQQQEIEAVRNQLSENEPMPWPAVENEPINEYQISHLATMAFPTLFPDGKGDPTNQAEIIDGKWVYRFANHPRFSYWAFNMIQRKRILQQSGIFLKQNPGEAHLTIDELREMAASNNASVFMSKVSRYIGNIAGTNAYWNRVREELKAIITSVGAPTLFFTFSSADMHWPELHALFKTDTDNELGNSTSDTALKNFLAQKFKDENDCSDTTELDQVIEAGQKAADTVCQYVDWLLSTVNPNSPDEDMWIRPEIHPCQRSHDIPEHEKQSDYVDLLNMVQRHARCSTSYCLRKKSNETELKCRFHFPFDICPKTKLEFEKIHTSGDNEHYRAKIVTKRNDSRLNNHQQLQLQG</sequence>
<protein>
    <recommendedName>
        <fullName evidence="2">Helitron helicase-like domain-containing protein</fullName>
    </recommendedName>
</protein>
<dbReference type="AlphaFoldDB" id="A0A7D9JHY2"/>
<dbReference type="Pfam" id="PF14214">
    <property type="entry name" value="Helitron_like_N"/>
    <property type="match status" value="1"/>
</dbReference>
<reference evidence="3" key="1">
    <citation type="submission" date="2020-04" db="EMBL/GenBank/DDBJ databases">
        <authorList>
            <person name="Alioto T."/>
            <person name="Alioto T."/>
            <person name="Gomez Garrido J."/>
        </authorList>
    </citation>
    <scope>NUCLEOTIDE SEQUENCE</scope>
    <source>
        <strain evidence="3">A484AB</strain>
    </source>
</reference>
<feature type="domain" description="Helitron helicase-like" evidence="2">
    <location>
        <begin position="112"/>
        <end position="226"/>
    </location>
</feature>
<dbReference type="EMBL" id="CACRXK020016463">
    <property type="protein sequence ID" value="CAB4029865.1"/>
    <property type="molecule type" value="Genomic_DNA"/>
</dbReference>
<comment type="caution">
    <text evidence="3">The sequence shown here is derived from an EMBL/GenBank/DDBJ whole genome shotgun (WGS) entry which is preliminary data.</text>
</comment>
<feature type="region of interest" description="Disordered" evidence="1">
    <location>
        <begin position="1"/>
        <end position="31"/>
    </location>
</feature>
<dbReference type="Proteomes" id="UP001152795">
    <property type="component" value="Unassembled WGS sequence"/>
</dbReference>
<keyword evidence="4" id="KW-1185">Reference proteome</keyword>
<evidence type="ECO:0000256" key="1">
    <source>
        <dbReference type="SAM" id="MobiDB-lite"/>
    </source>
</evidence>
<proteinExistence type="predicted"/>
<evidence type="ECO:0000259" key="2">
    <source>
        <dbReference type="Pfam" id="PF14214"/>
    </source>
</evidence>
<evidence type="ECO:0000313" key="3">
    <source>
        <dbReference type="EMBL" id="CAB4029865.1"/>
    </source>
</evidence>
<name>A0A7D9JHY2_PARCT</name>
<gene>
    <name evidence="3" type="ORF">PACLA_8A037113</name>
</gene>